<dbReference type="PROSITE" id="PS00113">
    <property type="entry name" value="ADENYLATE_KINASE"/>
    <property type="match status" value="1"/>
</dbReference>
<proteinExistence type="inferred from homology"/>
<feature type="binding site" evidence="5">
    <location>
        <begin position="136"/>
        <end position="137"/>
    </location>
    <ligand>
        <name>ATP</name>
        <dbReference type="ChEBI" id="CHEBI:30616"/>
    </ligand>
</feature>
<feature type="binding site" evidence="5">
    <location>
        <position position="127"/>
    </location>
    <ligand>
        <name>ATP</name>
        <dbReference type="ChEBI" id="CHEBI:30616"/>
    </ligand>
</feature>
<evidence type="ECO:0000256" key="5">
    <source>
        <dbReference type="HAMAP-Rule" id="MF_00235"/>
    </source>
</evidence>
<evidence type="ECO:0000256" key="2">
    <source>
        <dbReference type="ARBA" id="ARBA00022727"/>
    </source>
</evidence>
<keyword evidence="3 5" id="KW-0547">Nucleotide-binding</keyword>
<dbReference type="HAMAP" id="MF_00235">
    <property type="entry name" value="Adenylate_kinase_Adk"/>
    <property type="match status" value="1"/>
</dbReference>
<comment type="subcellular location">
    <subcellularLocation>
        <location evidence="5 7">Cytoplasm</location>
    </subcellularLocation>
</comment>
<protein>
    <recommendedName>
        <fullName evidence="5 7">Adenylate kinase</fullName>
        <shortName evidence="5">AK</shortName>
        <ecNumber evidence="5 7">2.7.4.3</ecNumber>
    </recommendedName>
    <alternativeName>
        <fullName evidence="5">ATP-AMP transphosphorylase</fullName>
    </alternativeName>
    <alternativeName>
        <fullName evidence="5">ATP:AMP phosphotransferase</fullName>
    </alternativeName>
    <alternativeName>
        <fullName evidence="5">Adenylate monophosphate kinase</fullName>
    </alternativeName>
</protein>
<sequence>MILILLGPPGAGKGTQAKLLAREYGIPHISTGDMFRDHKARGTELGKKIQAIMDAGGLVTDDVTNALVKDRLGRPDVGPGFILDGYPRTTAQAEYLEALLQSMGRHIDRVLSYEVAEELVVERISGRRSCPKCGAVYHVSANPPRAPGVCDREGAALVQRDDDRPENVKKRMQEYADKTWPLKRFYQERGKVAEIEGVGTPDGILAATKLALGAAR</sequence>
<feature type="binding site" evidence="5">
    <location>
        <begin position="10"/>
        <end position="15"/>
    </location>
    <ligand>
        <name>ATP</name>
        <dbReference type="ChEBI" id="CHEBI:30616"/>
    </ligand>
</feature>
<evidence type="ECO:0000256" key="6">
    <source>
        <dbReference type="RuleBase" id="RU003330"/>
    </source>
</evidence>
<dbReference type="EC" id="2.7.4.3" evidence="5 7"/>
<dbReference type="InterPro" id="IPR000850">
    <property type="entry name" value="Adenylat/UMP-CMP_kin"/>
</dbReference>
<feature type="binding site" evidence="5">
    <location>
        <position position="92"/>
    </location>
    <ligand>
        <name>AMP</name>
        <dbReference type="ChEBI" id="CHEBI:456215"/>
    </ligand>
</feature>
<keyword evidence="1 5" id="KW-0808">Transferase</keyword>
<comment type="caution">
    <text evidence="5">Lacks conserved residue(s) required for the propagation of feature annotation.</text>
</comment>
<feature type="binding site" evidence="5">
    <location>
        <begin position="85"/>
        <end position="88"/>
    </location>
    <ligand>
        <name>AMP</name>
        <dbReference type="ChEBI" id="CHEBI:456215"/>
    </ligand>
</feature>
<reference evidence="10" key="1">
    <citation type="journal article" date="2020" name="Appl. Environ. Microbiol.">
        <title>Diazotrophic Anaeromyxobacter Isolates from Soils.</title>
        <authorList>
            <person name="Masuda Y."/>
            <person name="Yamanaka H."/>
            <person name="Xu Z.X."/>
            <person name="Shiratori Y."/>
            <person name="Aono T."/>
            <person name="Amachi S."/>
            <person name="Senoo K."/>
            <person name="Itoh H."/>
        </authorList>
    </citation>
    <scope>NUCLEOTIDE SEQUENCE [LARGE SCALE GENOMIC DNA]</scope>
    <source>
        <strain evidence="10">R267</strain>
    </source>
</reference>
<keyword evidence="5 7" id="KW-0067">ATP-binding</keyword>
<dbReference type="GO" id="GO:0005737">
    <property type="term" value="C:cytoplasm"/>
    <property type="evidence" value="ECO:0007669"/>
    <property type="project" value="UniProtKB-SubCell"/>
</dbReference>
<feature type="domain" description="Adenylate kinase active site lid" evidence="8">
    <location>
        <begin position="127"/>
        <end position="162"/>
    </location>
</feature>
<comment type="domain">
    <text evidence="5">Consists of three domains, a large central CORE domain and two small peripheral domains, NMPbind and LID, which undergo movements during catalysis. The LID domain closes over the site of phosphoryl transfer upon ATP binding. Assembling and dissambling the active center during each catalytic cycle provides an effective means to prevent ATP hydrolysis.</text>
</comment>
<feature type="region of interest" description="LID" evidence="5">
    <location>
        <begin position="126"/>
        <end position="163"/>
    </location>
</feature>
<dbReference type="InterPro" id="IPR007862">
    <property type="entry name" value="Adenylate_kinase_lid-dom"/>
</dbReference>
<keyword evidence="2 5" id="KW-0545">Nucleotide biosynthesis</keyword>
<dbReference type="Pfam" id="PF05191">
    <property type="entry name" value="ADK_lid"/>
    <property type="match status" value="1"/>
</dbReference>
<evidence type="ECO:0000256" key="7">
    <source>
        <dbReference type="RuleBase" id="RU003331"/>
    </source>
</evidence>
<evidence type="ECO:0000313" key="9">
    <source>
        <dbReference type="EMBL" id="GEJ58337.1"/>
    </source>
</evidence>
<dbReference type="Gene3D" id="3.40.50.300">
    <property type="entry name" value="P-loop containing nucleotide triphosphate hydrolases"/>
    <property type="match status" value="1"/>
</dbReference>
<keyword evidence="4 5" id="KW-0418">Kinase</keyword>
<accession>A0A7I9VQU1</accession>
<feature type="binding site" evidence="5">
    <location>
        <position position="199"/>
    </location>
    <ligand>
        <name>ATP</name>
        <dbReference type="ChEBI" id="CHEBI:30616"/>
    </ligand>
</feature>
<keyword evidence="5" id="KW-0963">Cytoplasm</keyword>
<dbReference type="GO" id="GO:0005524">
    <property type="term" value="F:ATP binding"/>
    <property type="evidence" value="ECO:0007669"/>
    <property type="project" value="UniProtKB-UniRule"/>
</dbReference>
<dbReference type="CDD" id="cd01428">
    <property type="entry name" value="ADK"/>
    <property type="match status" value="1"/>
</dbReference>
<comment type="similarity">
    <text evidence="5 6">Belongs to the adenylate kinase family.</text>
</comment>
<feature type="binding site" evidence="5">
    <location>
        <position position="31"/>
    </location>
    <ligand>
        <name>AMP</name>
        <dbReference type="ChEBI" id="CHEBI:456215"/>
    </ligand>
</feature>
<dbReference type="InterPro" id="IPR006259">
    <property type="entry name" value="Adenyl_kin_sub"/>
</dbReference>
<keyword evidence="10" id="KW-1185">Reference proteome</keyword>
<gene>
    <name evidence="5 9" type="primary">adk</name>
    <name evidence="9" type="ORF">AMYX_30780</name>
</gene>
<feature type="region of interest" description="NMP" evidence="5">
    <location>
        <begin position="30"/>
        <end position="59"/>
    </location>
</feature>
<feature type="binding site" evidence="5">
    <location>
        <position position="160"/>
    </location>
    <ligand>
        <name>AMP</name>
        <dbReference type="ChEBI" id="CHEBI:456215"/>
    </ligand>
</feature>
<dbReference type="NCBIfam" id="NF001380">
    <property type="entry name" value="PRK00279.1-2"/>
    <property type="match status" value="1"/>
</dbReference>
<dbReference type="InterPro" id="IPR033690">
    <property type="entry name" value="Adenylat_kinase_CS"/>
</dbReference>
<dbReference type="UniPathway" id="UPA00588">
    <property type="reaction ID" value="UER00649"/>
</dbReference>
<dbReference type="SUPFAM" id="SSF52540">
    <property type="entry name" value="P-loop containing nucleoside triphosphate hydrolases"/>
    <property type="match status" value="1"/>
</dbReference>
<evidence type="ECO:0000256" key="1">
    <source>
        <dbReference type="ARBA" id="ARBA00022679"/>
    </source>
</evidence>
<evidence type="ECO:0000259" key="8">
    <source>
        <dbReference type="Pfam" id="PF05191"/>
    </source>
</evidence>
<dbReference type="EMBL" id="BJTG01000007">
    <property type="protein sequence ID" value="GEJ58337.1"/>
    <property type="molecule type" value="Genomic_DNA"/>
</dbReference>
<feature type="binding site" evidence="5">
    <location>
        <begin position="57"/>
        <end position="59"/>
    </location>
    <ligand>
        <name>AMP</name>
        <dbReference type="ChEBI" id="CHEBI:456215"/>
    </ligand>
</feature>
<evidence type="ECO:0000256" key="3">
    <source>
        <dbReference type="ARBA" id="ARBA00022741"/>
    </source>
</evidence>
<dbReference type="GO" id="GO:0044209">
    <property type="term" value="P:AMP salvage"/>
    <property type="evidence" value="ECO:0007669"/>
    <property type="project" value="UniProtKB-UniRule"/>
</dbReference>
<dbReference type="PANTHER" id="PTHR23359">
    <property type="entry name" value="NUCLEOTIDE KINASE"/>
    <property type="match status" value="1"/>
</dbReference>
<organism evidence="9 10">
    <name type="scientific">Anaeromyxobacter diazotrophicus</name>
    <dbReference type="NCBI Taxonomy" id="2590199"/>
    <lineage>
        <taxon>Bacteria</taxon>
        <taxon>Pseudomonadati</taxon>
        <taxon>Myxococcota</taxon>
        <taxon>Myxococcia</taxon>
        <taxon>Myxococcales</taxon>
        <taxon>Cystobacterineae</taxon>
        <taxon>Anaeromyxobacteraceae</taxon>
        <taxon>Anaeromyxobacter</taxon>
    </lineage>
</organism>
<dbReference type="FunFam" id="3.40.50.300:FF:000106">
    <property type="entry name" value="Adenylate kinase mitochondrial"/>
    <property type="match status" value="1"/>
</dbReference>
<evidence type="ECO:0000313" key="10">
    <source>
        <dbReference type="Proteomes" id="UP000503640"/>
    </source>
</evidence>
<comment type="caution">
    <text evidence="9">The sequence shown here is derived from an EMBL/GenBank/DDBJ whole genome shotgun (WGS) entry which is preliminary data.</text>
</comment>
<feature type="binding site" evidence="5">
    <location>
        <position position="171"/>
    </location>
    <ligand>
        <name>AMP</name>
        <dbReference type="ChEBI" id="CHEBI:456215"/>
    </ligand>
</feature>
<dbReference type="NCBIfam" id="TIGR01351">
    <property type="entry name" value="adk"/>
    <property type="match status" value="1"/>
</dbReference>
<evidence type="ECO:0000256" key="4">
    <source>
        <dbReference type="ARBA" id="ARBA00022777"/>
    </source>
</evidence>
<comment type="function">
    <text evidence="5">Catalyzes the reversible transfer of the terminal phosphate group between ATP and AMP. Plays an important role in cellular energy homeostasis and in adenine nucleotide metabolism.</text>
</comment>
<dbReference type="Pfam" id="PF00406">
    <property type="entry name" value="ADK"/>
    <property type="match status" value="1"/>
</dbReference>
<dbReference type="NCBIfam" id="NF001381">
    <property type="entry name" value="PRK00279.1-3"/>
    <property type="match status" value="1"/>
</dbReference>
<dbReference type="RefSeq" id="WP_176066778.1">
    <property type="nucleotide sequence ID" value="NZ_BJTG01000007.1"/>
</dbReference>
<comment type="catalytic activity">
    <reaction evidence="5 7">
        <text>AMP + ATP = 2 ADP</text>
        <dbReference type="Rhea" id="RHEA:12973"/>
        <dbReference type="ChEBI" id="CHEBI:30616"/>
        <dbReference type="ChEBI" id="CHEBI:456215"/>
        <dbReference type="ChEBI" id="CHEBI:456216"/>
        <dbReference type="EC" id="2.7.4.3"/>
    </reaction>
</comment>
<name>A0A7I9VQU1_9BACT</name>
<dbReference type="AlphaFoldDB" id="A0A7I9VQU1"/>
<feature type="binding site" evidence="5">
    <location>
        <position position="36"/>
    </location>
    <ligand>
        <name>AMP</name>
        <dbReference type="ChEBI" id="CHEBI:456215"/>
    </ligand>
</feature>
<dbReference type="InterPro" id="IPR027417">
    <property type="entry name" value="P-loop_NTPase"/>
</dbReference>
<dbReference type="NCBIfam" id="NF011100">
    <property type="entry name" value="PRK14527.1"/>
    <property type="match status" value="1"/>
</dbReference>
<dbReference type="GO" id="GO:0004017">
    <property type="term" value="F:AMP kinase activity"/>
    <property type="evidence" value="ECO:0007669"/>
    <property type="project" value="UniProtKB-UniRule"/>
</dbReference>
<dbReference type="PRINTS" id="PR00094">
    <property type="entry name" value="ADENYLTKNASE"/>
</dbReference>
<dbReference type="Proteomes" id="UP000503640">
    <property type="component" value="Unassembled WGS sequence"/>
</dbReference>
<comment type="pathway">
    <text evidence="5">Purine metabolism; AMP biosynthesis via salvage pathway; AMP from ADP: step 1/1.</text>
</comment>
<comment type="subunit">
    <text evidence="5 7">Monomer.</text>
</comment>